<proteinExistence type="inferred from homology"/>
<evidence type="ECO:0000256" key="1">
    <source>
        <dbReference type="ARBA" id="ARBA00009947"/>
    </source>
</evidence>
<dbReference type="Pfam" id="PF00956">
    <property type="entry name" value="NAP"/>
    <property type="match status" value="1"/>
</dbReference>
<dbReference type="RefSeq" id="XP_008591882.1">
    <property type="nucleotide sequence ID" value="XM_008593660.1"/>
</dbReference>
<sequence>MYKCSVASMACLHSKGTLLDLRQIVNHPQMAAVISAQDEDVLSYMTDLQVEELEYSTYGCQMVFCFRKNPYFHNAEIIKEYHLSLTGYRATFSSKIQWFWDDEVEGPCPTEDTVSLSFFNLLCEHNCPGPDRIAEFPHQIIIEDLWLNPLKYYPRDEDNLRGNVEEASSTEAED</sequence>
<dbReference type="InterPro" id="IPR037231">
    <property type="entry name" value="NAP-like_sf"/>
</dbReference>
<protein>
    <submittedName>
        <fullName evidence="4">Testis-specific Y-encoded protein 1-like isoform X1</fullName>
    </submittedName>
</protein>
<reference evidence="4" key="1">
    <citation type="submission" date="2025-08" db="UniProtKB">
        <authorList>
            <consortium name="RefSeq"/>
        </authorList>
    </citation>
    <scope>IDENTIFICATION</scope>
</reference>
<accession>A0ABM0SG91</accession>
<organism evidence="3 4">
    <name type="scientific">Galeopterus variegatus</name>
    <name type="common">Malayan flying lemur</name>
    <name type="synonym">Cynocephalus variegatus</name>
    <dbReference type="NCBI Taxonomy" id="482537"/>
    <lineage>
        <taxon>Eukaryota</taxon>
        <taxon>Metazoa</taxon>
        <taxon>Chordata</taxon>
        <taxon>Craniata</taxon>
        <taxon>Vertebrata</taxon>
        <taxon>Euteleostomi</taxon>
        <taxon>Mammalia</taxon>
        <taxon>Eutheria</taxon>
        <taxon>Euarchontoglires</taxon>
        <taxon>Dermoptera</taxon>
        <taxon>Cynocephalidae</taxon>
        <taxon>Galeopterus</taxon>
    </lineage>
</organism>
<name>A0ABM0SG91_GALVR</name>
<dbReference type="PANTHER" id="PTHR11875">
    <property type="entry name" value="TESTIS-SPECIFIC Y-ENCODED PROTEIN"/>
    <property type="match status" value="1"/>
</dbReference>
<dbReference type="InterPro" id="IPR002164">
    <property type="entry name" value="NAP_family"/>
</dbReference>
<dbReference type="Gene3D" id="3.30.1120.90">
    <property type="entry name" value="Nucleosome assembly protein"/>
    <property type="match status" value="1"/>
</dbReference>
<evidence type="ECO:0000256" key="2">
    <source>
        <dbReference type="RuleBase" id="RU003876"/>
    </source>
</evidence>
<keyword evidence="3" id="KW-1185">Reference proteome</keyword>
<dbReference type="Proteomes" id="UP000694923">
    <property type="component" value="Unplaced"/>
</dbReference>
<evidence type="ECO:0000313" key="4">
    <source>
        <dbReference type="RefSeq" id="XP_008591882.1"/>
    </source>
</evidence>
<dbReference type="GeneID" id="103609330"/>
<gene>
    <name evidence="4" type="primary">LOC103609330</name>
</gene>
<comment type="similarity">
    <text evidence="1 2">Belongs to the nucleosome assembly protein (NAP) family.</text>
</comment>
<evidence type="ECO:0000313" key="3">
    <source>
        <dbReference type="Proteomes" id="UP000694923"/>
    </source>
</evidence>
<dbReference type="SUPFAM" id="SSF143113">
    <property type="entry name" value="NAP-like"/>
    <property type="match status" value="1"/>
</dbReference>